<name>A0A484KT08_9ASTE</name>
<accession>A0A484KT08</accession>
<dbReference type="EMBL" id="OOIL02000450">
    <property type="protein sequence ID" value="VFQ65162.1"/>
    <property type="molecule type" value="Genomic_DNA"/>
</dbReference>
<gene>
    <name evidence="1" type="ORF">CCAM_LOCUS6938</name>
</gene>
<keyword evidence="2" id="KW-1185">Reference proteome</keyword>
<dbReference type="Proteomes" id="UP000595140">
    <property type="component" value="Unassembled WGS sequence"/>
</dbReference>
<organism evidence="1 2">
    <name type="scientific">Cuscuta campestris</name>
    <dbReference type="NCBI Taxonomy" id="132261"/>
    <lineage>
        <taxon>Eukaryota</taxon>
        <taxon>Viridiplantae</taxon>
        <taxon>Streptophyta</taxon>
        <taxon>Embryophyta</taxon>
        <taxon>Tracheophyta</taxon>
        <taxon>Spermatophyta</taxon>
        <taxon>Magnoliopsida</taxon>
        <taxon>eudicotyledons</taxon>
        <taxon>Gunneridae</taxon>
        <taxon>Pentapetalae</taxon>
        <taxon>asterids</taxon>
        <taxon>lamiids</taxon>
        <taxon>Solanales</taxon>
        <taxon>Convolvulaceae</taxon>
        <taxon>Cuscuteae</taxon>
        <taxon>Cuscuta</taxon>
        <taxon>Cuscuta subgen. Grammica</taxon>
        <taxon>Cuscuta sect. Cleistogrammica</taxon>
    </lineage>
</organism>
<proteinExistence type="predicted"/>
<reference evidence="1 2" key="1">
    <citation type="submission" date="2018-04" db="EMBL/GenBank/DDBJ databases">
        <authorList>
            <person name="Vogel A."/>
        </authorList>
    </citation>
    <scope>NUCLEOTIDE SEQUENCE [LARGE SCALE GENOMIC DNA]</scope>
</reference>
<dbReference type="AlphaFoldDB" id="A0A484KT08"/>
<sequence>METANRINGKAATQKWRKWRRLGESPILYIRGIRPDLMKRHNCKETWRFFRRTIKNHRERLTKEQYRDVASPK</sequence>
<evidence type="ECO:0000313" key="2">
    <source>
        <dbReference type="Proteomes" id="UP000595140"/>
    </source>
</evidence>
<evidence type="ECO:0000313" key="1">
    <source>
        <dbReference type="EMBL" id="VFQ65162.1"/>
    </source>
</evidence>
<protein>
    <submittedName>
        <fullName evidence="1">Uncharacterized protein</fullName>
    </submittedName>
</protein>